<dbReference type="PANTHER" id="PTHR37984:SF5">
    <property type="entry name" value="PROTEIN NYNRIN-LIKE"/>
    <property type="match status" value="1"/>
</dbReference>
<dbReference type="GO" id="GO:0004190">
    <property type="term" value="F:aspartic-type endopeptidase activity"/>
    <property type="evidence" value="ECO:0007669"/>
    <property type="project" value="UniProtKB-KW"/>
</dbReference>
<dbReference type="InterPro" id="IPR043502">
    <property type="entry name" value="DNA/RNA_pol_sf"/>
</dbReference>
<dbReference type="Gene3D" id="3.30.70.270">
    <property type="match status" value="1"/>
</dbReference>
<evidence type="ECO:0000256" key="3">
    <source>
        <dbReference type="ARBA" id="ARBA00022670"/>
    </source>
</evidence>
<evidence type="ECO:0000256" key="6">
    <source>
        <dbReference type="ARBA" id="ARBA00023268"/>
    </source>
</evidence>
<dbReference type="InterPro" id="IPR043128">
    <property type="entry name" value="Rev_trsase/Diguanyl_cyclase"/>
</dbReference>
<gene>
    <name evidence="9" type="ORF">D4764_17G0006830</name>
</gene>
<evidence type="ECO:0000256" key="7">
    <source>
        <dbReference type="PROSITE-ProRule" id="PRU00047"/>
    </source>
</evidence>
<dbReference type="Pfam" id="PF17919">
    <property type="entry name" value="RT_RNaseH_2"/>
    <property type="match status" value="1"/>
</dbReference>
<dbReference type="GO" id="GO:0004523">
    <property type="term" value="F:RNA-DNA hybrid ribonuclease activity"/>
    <property type="evidence" value="ECO:0007669"/>
    <property type="project" value="UniProtKB-EC"/>
</dbReference>
<dbReference type="EC" id="3.1.26.4" evidence="2"/>
<comment type="caution">
    <text evidence="9">The sequence shown here is derived from an EMBL/GenBank/DDBJ whole genome shotgun (WGS) entry which is preliminary data.</text>
</comment>
<dbReference type="Pfam" id="PF00078">
    <property type="entry name" value="RVT_1"/>
    <property type="match status" value="1"/>
</dbReference>
<dbReference type="Pfam" id="PF00098">
    <property type="entry name" value="zf-CCHC"/>
    <property type="match status" value="1"/>
</dbReference>
<proteinExistence type="inferred from homology"/>
<dbReference type="CDD" id="cd01647">
    <property type="entry name" value="RT_LTR"/>
    <property type="match status" value="1"/>
</dbReference>
<keyword evidence="6" id="KW-0511">Multifunctional enzyme</keyword>
<dbReference type="InterPro" id="IPR036875">
    <property type="entry name" value="Znf_CCHC_sf"/>
</dbReference>
<evidence type="ECO:0000256" key="5">
    <source>
        <dbReference type="ARBA" id="ARBA00023125"/>
    </source>
</evidence>
<dbReference type="SUPFAM" id="SSF56672">
    <property type="entry name" value="DNA/RNA polymerases"/>
    <property type="match status" value="1"/>
</dbReference>
<evidence type="ECO:0000313" key="10">
    <source>
        <dbReference type="Proteomes" id="UP000324091"/>
    </source>
</evidence>
<evidence type="ECO:0000256" key="4">
    <source>
        <dbReference type="ARBA" id="ARBA00022750"/>
    </source>
</evidence>
<dbReference type="PROSITE" id="PS50158">
    <property type="entry name" value="ZF_CCHC"/>
    <property type="match status" value="1"/>
</dbReference>
<dbReference type="InterPro" id="IPR000477">
    <property type="entry name" value="RT_dom"/>
</dbReference>
<dbReference type="InterPro" id="IPR050951">
    <property type="entry name" value="Retrovirus_Pol_polyprotein"/>
</dbReference>
<name>A0A5C6NZC6_9TELE</name>
<organism evidence="9 10">
    <name type="scientific">Takifugu flavidus</name>
    <name type="common">sansaifugu</name>
    <dbReference type="NCBI Taxonomy" id="433684"/>
    <lineage>
        <taxon>Eukaryota</taxon>
        <taxon>Metazoa</taxon>
        <taxon>Chordata</taxon>
        <taxon>Craniata</taxon>
        <taxon>Vertebrata</taxon>
        <taxon>Euteleostomi</taxon>
        <taxon>Actinopterygii</taxon>
        <taxon>Neopterygii</taxon>
        <taxon>Teleostei</taxon>
        <taxon>Neoteleostei</taxon>
        <taxon>Acanthomorphata</taxon>
        <taxon>Eupercaria</taxon>
        <taxon>Tetraodontiformes</taxon>
        <taxon>Tetradontoidea</taxon>
        <taxon>Tetraodontidae</taxon>
        <taxon>Takifugu</taxon>
    </lineage>
</organism>
<dbReference type="Gene3D" id="3.10.10.10">
    <property type="entry name" value="HIV Type 1 Reverse Transcriptase, subunit A, domain 1"/>
    <property type="match status" value="1"/>
</dbReference>
<dbReference type="InterPro" id="IPR058912">
    <property type="entry name" value="HTH_animal"/>
</dbReference>
<dbReference type="GO" id="GO:0006508">
    <property type="term" value="P:proteolysis"/>
    <property type="evidence" value="ECO:0007669"/>
    <property type="project" value="UniProtKB-KW"/>
</dbReference>
<dbReference type="Proteomes" id="UP000324091">
    <property type="component" value="Chromosome 17"/>
</dbReference>
<dbReference type="PANTHER" id="PTHR37984">
    <property type="entry name" value="PROTEIN CBG26694"/>
    <property type="match status" value="1"/>
</dbReference>
<keyword evidence="7" id="KW-0863">Zinc-finger</keyword>
<comment type="similarity">
    <text evidence="1">Belongs to the beta type-B retroviral polymerase family. HERV class-II K(HML-2) pol subfamily.</text>
</comment>
<keyword evidence="3" id="KW-0645">Protease</keyword>
<keyword evidence="5" id="KW-0238">DNA-binding</keyword>
<dbReference type="SMART" id="SM00343">
    <property type="entry name" value="ZnF_C2HC"/>
    <property type="match status" value="1"/>
</dbReference>
<dbReference type="InterPro" id="IPR041577">
    <property type="entry name" value="RT_RNaseH_2"/>
</dbReference>
<dbReference type="Gene3D" id="4.10.60.10">
    <property type="entry name" value="Zinc finger, CCHC-type"/>
    <property type="match status" value="1"/>
</dbReference>
<sequence length="1035" mass="114404">MLDLCLNTTYFQHREGFYRQKHGCTMGSPVSPIVANLYMEKYLQFDSHHPLEHKLGVIKTLQHRAKEIPTTSQGRKKEQDHIKAALKTCGYPEWACQEECKEPYVAGRGLPSERVSYGERFAVRARALVYPGQLTAGWRRWVALPQREPFTEWWRHQTVGTDYLAYWTHCCFGSVPFSGLSPVLRATAGTQPLVEGVFLTPRREASIGGFESERRPAFSDTSEEKDKGELFGKGGIKCFYCKKKGHIVAECPVLEQKGRRKAKPVNLVNSRSDNVGASAGAVELADFAPFVMDGYVSLPGHGSEVPVKILRDTAASQSFILAGVLPLGPGSAVGSDVPVLGFGMEDLNVPLHRVCIRSDLLSGEVTVGVRPAFPVQGVAFVMGNDLAGGKVLVTPEVTPVPITQSPDELARKFPTVFAACAVTRSKYRKGEDEIGLSDSFRCGGVDAPQPTSGTEVEVPPNLDRLTLSRQQLAECQRYYNSSISNMCAQVLTIPKAKRDWDEGVHLQMFAIREVVQESLGFSPAELVFGHHVRGPLRLLREEWLDEGTEKNLLDYACDFRERLRRVREIAREHLQTAQKRMKSWYDRNATNRVFKVGSKVLVLLPLPGCSLQARCSGPYVVKERLGDRDYIVATPDRRRRQRLCHVNMLKPYHERDELLPPVAGSEAPVSLTSADLSPPVSLVTAPAVAEVSGGDRDDSLSIALTEGRLLERCVTTTPFYSTHLLAHDINVEGSGPIKQPPYRASPEKRARLRKQVSYMLQHGIAEPSSSPWSSPCLLAVKANGDDRFCTDYRKVNNVTKPDSYPLPGMEDCIDRVGEARFVTKLDLLKGYWQVPLTERAKEISAFVTPDDFLQYRVMAFGMRNAPSTFQRLMNIALSGLSCCNGYLDDVVVCSSSWEEHVEHLSQVFSRFQEAALTINLAKCEFAQATVKYLGKVVGGGQVAFQQTKSLLANAPVLSAPRFDCPFKLAVDASDSGVGAVLLQEGSDGGMTQAITVFFSPCDQVFLCILERMTHHMTTLLYDEAGGSQTPPPPVA</sequence>
<evidence type="ECO:0000259" key="8">
    <source>
        <dbReference type="PROSITE" id="PS50158"/>
    </source>
</evidence>
<dbReference type="InterPro" id="IPR001878">
    <property type="entry name" value="Znf_CCHC"/>
</dbReference>
<dbReference type="Pfam" id="PF26215">
    <property type="entry name" value="HTH_animal"/>
    <property type="match status" value="1"/>
</dbReference>
<keyword evidence="4" id="KW-0378">Hydrolase</keyword>
<keyword evidence="4" id="KW-0064">Aspartyl protease</keyword>
<keyword evidence="10" id="KW-1185">Reference proteome</keyword>
<keyword evidence="7" id="KW-0862">Zinc</keyword>
<dbReference type="GO" id="GO:0003677">
    <property type="term" value="F:DNA binding"/>
    <property type="evidence" value="ECO:0007669"/>
    <property type="project" value="UniProtKB-KW"/>
</dbReference>
<dbReference type="GO" id="GO:0008270">
    <property type="term" value="F:zinc ion binding"/>
    <property type="evidence" value="ECO:0007669"/>
    <property type="project" value="UniProtKB-KW"/>
</dbReference>
<dbReference type="InterPro" id="IPR054465">
    <property type="entry name" value="Integrase_p58-like_C"/>
</dbReference>
<feature type="domain" description="CCHC-type" evidence="8">
    <location>
        <begin position="237"/>
        <end position="252"/>
    </location>
</feature>
<dbReference type="Pfam" id="PF22938">
    <property type="entry name" value="Integrase_p58_C"/>
    <property type="match status" value="1"/>
</dbReference>
<protein>
    <recommendedName>
        <fullName evidence="2">ribonuclease H</fullName>
        <ecNumber evidence="2">3.1.26.4</ecNumber>
    </recommendedName>
</protein>
<dbReference type="EMBL" id="RHFK02000009">
    <property type="protein sequence ID" value="TWW71200.1"/>
    <property type="molecule type" value="Genomic_DNA"/>
</dbReference>
<dbReference type="AlphaFoldDB" id="A0A5C6NZC6"/>
<reference evidence="9 10" key="1">
    <citation type="submission" date="2019-04" db="EMBL/GenBank/DDBJ databases">
        <title>Chromosome genome assembly for Takifugu flavidus.</title>
        <authorList>
            <person name="Xiao S."/>
        </authorList>
    </citation>
    <scope>NUCLEOTIDE SEQUENCE [LARGE SCALE GENOMIC DNA]</scope>
    <source>
        <strain evidence="9">HTHZ2018</strain>
        <tissue evidence="9">Muscle</tissue>
    </source>
</reference>
<evidence type="ECO:0000256" key="1">
    <source>
        <dbReference type="ARBA" id="ARBA00010879"/>
    </source>
</evidence>
<accession>A0A5C6NZC6</accession>
<keyword evidence="7" id="KW-0479">Metal-binding</keyword>
<dbReference type="SUPFAM" id="SSF57756">
    <property type="entry name" value="Retrovirus zinc finger-like domains"/>
    <property type="match status" value="1"/>
</dbReference>
<evidence type="ECO:0000256" key="2">
    <source>
        <dbReference type="ARBA" id="ARBA00012180"/>
    </source>
</evidence>
<evidence type="ECO:0000313" key="9">
    <source>
        <dbReference type="EMBL" id="TWW71200.1"/>
    </source>
</evidence>